<geneLocation type="plasmid" evidence="1 2">
    <name>pCF3-4</name>
</geneLocation>
<evidence type="ECO:0000313" key="1">
    <source>
        <dbReference type="EMBL" id="XRP74713.1"/>
    </source>
</evidence>
<organism evidence="1 2">
    <name type="scientific">Acidithiobacillus ferruginosus</name>
    <dbReference type="NCBI Taxonomy" id="3063951"/>
    <lineage>
        <taxon>Bacteria</taxon>
        <taxon>Pseudomonadati</taxon>
        <taxon>Pseudomonadota</taxon>
        <taxon>Acidithiobacillia</taxon>
        <taxon>Acidithiobacillales</taxon>
        <taxon>Acidithiobacillaceae</taxon>
        <taxon>Acidithiobacillus</taxon>
    </lineage>
</organism>
<gene>
    <name evidence="1" type="ORF">HF292_015680</name>
</gene>
<keyword evidence="1" id="KW-0614">Plasmid</keyword>
<proteinExistence type="predicted"/>
<evidence type="ECO:0000313" key="2">
    <source>
        <dbReference type="Proteomes" id="UP001196097"/>
    </source>
</evidence>
<keyword evidence="1" id="KW-0238">DNA-binding</keyword>
<name>A0ACD5ILI3_9PROT</name>
<protein>
    <submittedName>
        <fullName evidence="1">DNA-binding protein</fullName>
    </submittedName>
</protein>
<dbReference type="EMBL" id="CP130950">
    <property type="protein sequence ID" value="XRP74713.1"/>
    <property type="molecule type" value="Genomic_DNA"/>
</dbReference>
<sequence>MASQDEIWAAADALVKAGERPTLAAVRKAVGGGSFTTISEAMAEWRARQAVAEPVREPAPVAVSQHAAVLVSELWAQAQAIAHERLQADREALEAARVEMARERAEAVELADLLAGELDLVRAELEAGQMLLTEKDEAILEQTQEIDNWRGEASLMREKAALLEGKVAGLEQALQQISPRMIPVIGTIGD</sequence>
<keyword evidence="2" id="KW-1185">Reference proteome</keyword>
<reference evidence="1 2" key="1">
    <citation type="journal article" date="2021" name="ISME J.">
        <title>Genomic evolution of the class Acidithiobacillia: deep-branching Proteobacteria living in extreme acidic conditions.</title>
        <authorList>
            <person name="Moya-Beltran A."/>
            <person name="Beard S."/>
            <person name="Rojas-Villalobos C."/>
            <person name="Issotta F."/>
            <person name="Gallardo Y."/>
            <person name="Ulloa R."/>
            <person name="Giaveno A."/>
            <person name="Degli Esposti M."/>
            <person name="Johnson D.B."/>
            <person name="Quatrini R."/>
        </authorList>
    </citation>
    <scope>NUCLEOTIDE SEQUENCE [LARGE SCALE GENOMIC DNA]</scope>
    <source>
        <strain evidence="1 2">CF3</strain>
    </source>
</reference>
<dbReference type="Proteomes" id="UP001196097">
    <property type="component" value="Plasmid pCF3-4"/>
</dbReference>
<accession>A0ACD5ILI3</accession>